<dbReference type="EMBL" id="ABIB01000008">
    <property type="protein sequence ID" value="EDP95380.1"/>
    <property type="molecule type" value="Genomic_DNA"/>
</dbReference>
<evidence type="ECO:0000313" key="3">
    <source>
        <dbReference type="Proteomes" id="UP000002945"/>
    </source>
</evidence>
<evidence type="ECO:0000256" key="1">
    <source>
        <dbReference type="SAM" id="Phobius"/>
    </source>
</evidence>
<dbReference type="AlphaFoldDB" id="A9E2E7"/>
<feature type="transmembrane region" description="Helical" evidence="1">
    <location>
        <begin position="6"/>
        <end position="29"/>
    </location>
</feature>
<keyword evidence="1" id="KW-0472">Membrane</keyword>
<evidence type="ECO:0000313" key="2">
    <source>
        <dbReference type="EMBL" id="EDP95380.1"/>
    </source>
</evidence>
<organism evidence="2 3">
    <name type="scientific">Kordia algicida OT-1</name>
    <dbReference type="NCBI Taxonomy" id="391587"/>
    <lineage>
        <taxon>Bacteria</taxon>
        <taxon>Pseudomonadati</taxon>
        <taxon>Bacteroidota</taxon>
        <taxon>Flavobacteriia</taxon>
        <taxon>Flavobacteriales</taxon>
        <taxon>Flavobacteriaceae</taxon>
        <taxon>Kordia</taxon>
    </lineage>
</organism>
<feature type="transmembrane region" description="Helical" evidence="1">
    <location>
        <begin position="36"/>
        <end position="55"/>
    </location>
</feature>
<sequence>MNKSAFYKILQVVFGIITALCMLFLSLIISFRIEHFSIFIIALFILAITTIYFMLVRKYALFVTGMIIGIFIFFGAIFILFQDRGFH</sequence>
<gene>
    <name evidence="2" type="ORF">KAOT1_10671</name>
</gene>
<keyword evidence="3" id="KW-1185">Reference proteome</keyword>
<dbReference type="Proteomes" id="UP000002945">
    <property type="component" value="Unassembled WGS sequence"/>
</dbReference>
<reference evidence="2 3" key="1">
    <citation type="journal article" date="2011" name="J. Bacteriol.">
        <title>Genome sequence of the algicidal bacterium Kordia algicida OT-1.</title>
        <authorList>
            <person name="Lee H.S."/>
            <person name="Kang S.G."/>
            <person name="Kwon K.K."/>
            <person name="Lee J.H."/>
            <person name="Kim S.J."/>
        </authorList>
    </citation>
    <scope>NUCLEOTIDE SEQUENCE [LARGE SCALE GENOMIC DNA]</scope>
    <source>
        <strain evidence="2 3">OT-1</strain>
    </source>
</reference>
<name>A9E2E7_9FLAO</name>
<comment type="caution">
    <text evidence="2">The sequence shown here is derived from an EMBL/GenBank/DDBJ whole genome shotgun (WGS) entry which is preliminary data.</text>
</comment>
<keyword evidence="1" id="KW-0812">Transmembrane</keyword>
<accession>A9E2E7</accession>
<dbReference type="HOGENOM" id="CLU_2479278_0_0_10"/>
<keyword evidence="1" id="KW-1133">Transmembrane helix</keyword>
<proteinExistence type="predicted"/>
<protein>
    <submittedName>
        <fullName evidence="2">Uncharacterized protein</fullName>
    </submittedName>
</protein>
<dbReference type="STRING" id="391587.KAOT1_10671"/>
<feature type="transmembrane region" description="Helical" evidence="1">
    <location>
        <begin position="61"/>
        <end position="81"/>
    </location>
</feature>